<comment type="caution">
    <text evidence="6">Lacks conserved residue(s) required for the propagation of feature annotation.</text>
</comment>
<keyword evidence="3 6" id="KW-0812">Transmembrane</keyword>
<comment type="subcellular location">
    <subcellularLocation>
        <location evidence="1">Endomembrane system</location>
        <topology evidence="1">Multi-pass membrane protein</topology>
    </subcellularLocation>
    <subcellularLocation>
        <location evidence="6">Lysosome membrane</location>
        <topology evidence="6">Multi-pass membrane protein</topology>
    </subcellularLocation>
</comment>
<dbReference type="GO" id="GO:0005765">
    <property type="term" value="C:lysosomal membrane"/>
    <property type="evidence" value="ECO:0007669"/>
    <property type="project" value="UniProtKB-SubCell"/>
</dbReference>
<evidence type="ECO:0000256" key="1">
    <source>
        <dbReference type="ARBA" id="ARBA00004127"/>
    </source>
</evidence>
<keyword evidence="9" id="KW-1185">Reference proteome</keyword>
<dbReference type="InterPro" id="IPR003492">
    <property type="entry name" value="Battenin_disease_Cln3"/>
</dbReference>
<dbReference type="PANTHER" id="PTHR10981">
    <property type="entry name" value="BATTENIN"/>
    <property type="match status" value="1"/>
</dbReference>
<reference evidence="8 9" key="1">
    <citation type="submission" date="2024-10" db="EMBL/GenBank/DDBJ databases">
        <authorList>
            <person name="Kim D."/>
        </authorList>
    </citation>
    <scope>NUCLEOTIDE SEQUENCE [LARGE SCALE GENOMIC DNA]</scope>
    <source>
        <strain evidence="8">BH-2024</strain>
    </source>
</reference>
<dbReference type="PANTHER" id="PTHR10981:SF0">
    <property type="entry name" value="BATTENIN"/>
    <property type="match status" value="1"/>
</dbReference>
<comment type="caution">
    <text evidence="8">The sequence shown here is derived from an EMBL/GenBank/DDBJ whole genome shotgun (WGS) entry which is preliminary data.</text>
</comment>
<dbReference type="Proteomes" id="UP001620626">
    <property type="component" value="Unassembled WGS sequence"/>
</dbReference>
<sequence>MISAQFSLAVLLLLLLTFLHLSSPANARPQWYYADPISMANNRGTLFDNLWGRNSTLLAWFFGTGASGIVSSVTYSALTEPKLFGISPQKVILSMLIIPTVYFLTYWLVLVHSPLMHKAQLSRPSSWIVPAIRRPNCSGQPLLRYMVPICIVYFLDNLINSGLLQHVKFDCAHSFGLSLASQFRWLQTFHLIGIFLSRLSAIFVEMPSLIFYSLPFLMLANLAIFFGQALFRFIPHILFVFVTIFIMGMVNGACCNFFGKIHQQASPMAREFKMTVISLADTSGVAMAGFLSILAHNGICQLYPIIYP</sequence>
<dbReference type="Pfam" id="PF02487">
    <property type="entry name" value="CLN3"/>
    <property type="match status" value="2"/>
</dbReference>
<feature type="transmembrane region" description="Helical" evidence="6">
    <location>
        <begin position="57"/>
        <end position="78"/>
    </location>
</feature>
<organism evidence="8 9">
    <name type="scientific">Heterodera trifolii</name>
    <dbReference type="NCBI Taxonomy" id="157864"/>
    <lineage>
        <taxon>Eukaryota</taxon>
        <taxon>Metazoa</taxon>
        <taxon>Ecdysozoa</taxon>
        <taxon>Nematoda</taxon>
        <taxon>Chromadorea</taxon>
        <taxon>Rhabditida</taxon>
        <taxon>Tylenchina</taxon>
        <taxon>Tylenchomorpha</taxon>
        <taxon>Tylenchoidea</taxon>
        <taxon>Heteroderidae</taxon>
        <taxon>Heteroderinae</taxon>
        <taxon>Heterodera</taxon>
    </lineage>
</organism>
<feature type="chain" id="PRO_5044820150" description="Battenin" evidence="7">
    <location>
        <begin position="28"/>
        <end position="308"/>
    </location>
</feature>
<feature type="transmembrane region" description="Helical" evidence="6">
    <location>
        <begin position="90"/>
        <end position="109"/>
    </location>
</feature>
<keyword evidence="4 6" id="KW-1133">Transmembrane helix</keyword>
<evidence type="ECO:0000256" key="2">
    <source>
        <dbReference type="ARBA" id="ARBA00022448"/>
    </source>
</evidence>
<evidence type="ECO:0000256" key="3">
    <source>
        <dbReference type="ARBA" id="ARBA00022692"/>
    </source>
</evidence>
<dbReference type="GO" id="GO:0012505">
    <property type="term" value="C:endomembrane system"/>
    <property type="evidence" value="ECO:0007669"/>
    <property type="project" value="UniProtKB-SubCell"/>
</dbReference>
<evidence type="ECO:0000256" key="7">
    <source>
        <dbReference type="SAM" id="SignalP"/>
    </source>
</evidence>
<proteinExistence type="inferred from homology"/>
<dbReference type="PRINTS" id="PR01315">
    <property type="entry name" value="BATTENIN"/>
</dbReference>
<keyword evidence="2" id="KW-0813">Transport</keyword>
<comment type="similarity">
    <text evidence="6">Belongs to the battenin family.</text>
</comment>
<dbReference type="AlphaFoldDB" id="A0ABD2IYE0"/>
<evidence type="ECO:0000256" key="6">
    <source>
        <dbReference type="RuleBase" id="RU361113"/>
    </source>
</evidence>
<feature type="signal peptide" evidence="7">
    <location>
        <begin position="1"/>
        <end position="27"/>
    </location>
</feature>
<evidence type="ECO:0000256" key="5">
    <source>
        <dbReference type="ARBA" id="ARBA00023136"/>
    </source>
</evidence>
<accession>A0ABD2IYE0</accession>
<feature type="transmembrane region" description="Helical" evidence="6">
    <location>
        <begin position="279"/>
        <end position="306"/>
    </location>
</feature>
<gene>
    <name evidence="8" type="ORF">niasHT_030540</name>
</gene>
<feature type="transmembrane region" description="Helical" evidence="6">
    <location>
        <begin position="237"/>
        <end position="258"/>
    </location>
</feature>
<protein>
    <recommendedName>
        <fullName evidence="6">Battenin</fullName>
    </recommendedName>
</protein>
<evidence type="ECO:0000313" key="8">
    <source>
        <dbReference type="EMBL" id="KAL3082526.1"/>
    </source>
</evidence>
<keyword evidence="6" id="KW-0458">Lysosome</keyword>
<keyword evidence="5 6" id="KW-0472">Membrane</keyword>
<keyword evidence="7" id="KW-0732">Signal</keyword>
<feature type="transmembrane region" description="Helical" evidence="6">
    <location>
        <begin position="211"/>
        <end position="231"/>
    </location>
</feature>
<name>A0ABD2IYE0_9BILA</name>
<evidence type="ECO:0000313" key="9">
    <source>
        <dbReference type="Proteomes" id="UP001620626"/>
    </source>
</evidence>
<dbReference type="EMBL" id="JBICBT010001106">
    <property type="protein sequence ID" value="KAL3082526.1"/>
    <property type="molecule type" value="Genomic_DNA"/>
</dbReference>
<feature type="transmembrane region" description="Helical" evidence="6">
    <location>
        <begin position="185"/>
        <end position="204"/>
    </location>
</feature>
<evidence type="ECO:0000256" key="4">
    <source>
        <dbReference type="ARBA" id="ARBA00022989"/>
    </source>
</evidence>